<dbReference type="EMBL" id="JABBJH010000005">
    <property type="protein sequence ID" value="NMK38751.1"/>
    <property type="molecule type" value="Genomic_DNA"/>
</dbReference>
<protein>
    <recommendedName>
        <fullName evidence="1">DUF2357 domain-containing protein</fullName>
    </recommendedName>
</protein>
<sequence length="1307" mass="150989">MMLNNFDDYANAICKKGENTQEAILLKYLRNYMINLQFLDEGRVGSKSELLSNYEILKALLHKPENGVFKDELSMIAELSYESCRYIAEHLRTRIMRENVMMPGYEAKELGQAGIQWLARRPGRNLREKLSYTQNKLLAIRRRQSLDTGENRLFLAFVRLLNNRITQKKVELSNAEICFQEWAQRFLRSEEAVIIGRWQNDTPNNTLLSDRNYRIIWNQWQLLGGLDDRIHEDSLLIGLHSSIVFFWRMMQELSKYVSFPVEPVRYDYDNFTITAVHSKNNCVGLVHCVPDDEIQINLSENSVVIYRIAKECSCSIIFDNQNFSITQNDKIIGEGEITLNNLISAFETVLGFVIEEKERSTFRTSAQEEFDWQSIGLDIFGLHPRILTIDGKYRECAVRILIQKFPEENLLLPVGTADAIYMNVKSFAISDALHSKKAFSLIPELIESLRRYVKAEKVCMPLPDVYNAFQIAPLRQSIRHFYDDAYFAPESVAAVYQFFKADKSVSAGDFVIVASMPEFKKVTLTMLQARYSKDIDDYIENSKGITWDRHPSLTFAIANKKQNSGIKDKFCFACLEEHLAPFAGYNEQSHKWNVISKNSAKSQYSKKFNISNILYRYKSDHSKIIGEHPVYILLLSDLLQVDDGGAAYLEECDILNGIIQLQKVEWKIGQVAEQLKSNLPPIWTEHLPKLSIKRIFGEFPLIDKDTRIEPIAGIRQNIPIDSNFTLPISGEKDYHFYLMMEGGQNVNEEIPYEARLTSHAFPLKQNVECRLELTYTYGNDNPYDLSFIPVTEEGKHFFSEVHAKWERVLEYPYQNLPWPKFPKDSKTWEDLRHVKYTSKKTGEIKEADYLDQVQRWNQQAFKKCKVVYPENVTGLKSIKNHVFLRVIDNFGKSSILHFFLLQPKELENLKNTVNSGRAISCIVNNDRNTRYETGISNGDWFSNKKGQRMAILDNVDFEGVPSSIAIYPNRYLFSDDIQSDNELINFAIHENKGGRLEAQNIISGSMHDINFYYVVDWVAGEHQYLLNTKIFLPLHQIYNNGRSILATECPENFRLVINETQQKIVQAFNDADDSGDQGVMRAFFRVICLLASDMDSDVYELILYVMMNHAEIITRDLGCALGDLSKPKEEMLLQAIISLGKEKHNNVTVIRLLGKAAWKNEQFLYNLPENIVLDFYGKAIQAAEAAMHRLKESNTHKDASAKIIKRTLTDLKYCFEYILAAFRLREWGSEATKWKLSLNDEETTRISSIIQDFVNMGLSMPHSWVKFSIHKTEEYKKIPDMLYAILYYLQGGPDEIEITSISDEDEE</sequence>
<feature type="domain" description="DUF2357" evidence="1">
    <location>
        <begin position="83"/>
        <end position="176"/>
    </location>
</feature>
<dbReference type="InterPro" id="IPR018633">
    <property type="entry name" value="DUF2357"/>
</dbReference>
<accession>A0A848EP76</accession>
<organism evidence="2 3">
    <name type="scientific">Megasphaera elsdenii</name>
    <dbReference type="NCBI Taxonomy" id="907"/>
    <lineage>
        <taxon>Bacteria</taxon>
        <taxon>Bacillati</taxon>
        <taxon>Bacillota</taxon>
        <taxon>Negativicutes</taxon>
        <taxon>Veillonellales</taxon>
        <taxon>Veillonellaceae</taxon>
        <taxon>Megasphaera</taxon>
    </lineage>
</organism>
<proteinExistence type="predicted"/>
<dbReference type="Pfam" id="PF09823">
    <property type="entry name" value="DUF2357"/>
    <property type="match status" value="1"/>
</dbReference>
<gene>
    <name evidence="2" type="ORF">HG933_05075</name>
</gene>
<evidence type="ECO:0000259" key="1">
    <source>
        <dbReference type="Pfam" id="PF09823"/>
    </source>
</evidence>
<comment type="caution">
    <text evidence="2">The sequence shown here is derived from an EMBL/GenBank/DDBJ whole genome shotgun (WGS) entry which is preliminary data.</text>
</comment>
<dbReference type="Proteomes" id="UP000536773">
    <property type="component" value="Unassembled WGS sequence"/>
</dbReference>
<name>A0A848EP76_MEGEL</name>
<evidence type="ECO:0000313" key="2">
    <source>
        <dbReference type="EMBL" id="NMK38751.1"/>
    </source>
</evidence>
<evidence type="ECO:0000313" key="3">
    <source>
        <dbReference type="Proteomes" id="UP000536773"/>
    </source>
</evidence>
<reference evidence="2 3" key="1">
    <citation type="submission" date="2020-04" db="EMBL/GenBank/DDBJ databases">
        <authorList>
            <person name="Hitch T.C.A."/>
            <person name="Wylensek D."/>
            <person name="Clavel T."/>
        </authorList>
    </citation>
    <scope>NUCLEOTIDE SEQUENCE [LARGE SCALE GENOMIC DNA]</scope>
    <source>
        <strain evidence="2 3">WCA-386-APC-2A</strain>
    </source>
</reference>